<dbReference type="CDD" id="cd12215">
    <property type="entry name" value="ChiC_BD"/>
    <property type="match status" value="1"/>
</dbReference>
<name>A0A540VM94_9CHLR</name>
<dbReference type="SMART" id="SM00495">
    <property type="entry name" value="ChtBD3"/>
    <property type="match status" value="1"/>
</dbReference>
<dbReference type="InterPro" id="IPR008965">
    <property type="entry name" value="CBM2/CBM3_carb-bd_dom_sf"/>
</dbReference>
<dbReference type="Pfam" id="PF00553">
    <property type="entry name" value="CBM_2"/>
    <property type="match status" value="1"/>
</dbReference>
<keyword evidence="9" id="KW-0812">Transmembrane</keyword>
<dbReference type="PROSITE" id="PS00659">
    <property type="entry name" value="GLYCOSYL_HYDROL_F5"/>
    <property type="match status" value="1"/>
</dbReference>
<feature type="transmembrane region" description="Helical" evidence="9">
    <location>
        <begin position="45"/>
        <end position="66"/>
    </location>
</feature>
<dbReference type="SUPFAM" id="SSF51445">
    <property type="entry name" value="(Trans)glycosidases"/>
    <property type="match status" value="1"/>
</dbReference>
<feature type="compositionally biased region" description="Pro residues" evidence="8">
    <location>
        <begin position="320"/>
        <end position="334"/>
    </location>
</feature>
<dbReference type="EMBL" id="VIGC01000001">
    <property type="protein sequence ID" value="TQE97885.1"/>
    <property type="molecule type" value="Genomic_DNA"/>
</dbReference>
<keyword evidence="7" id="KW-0624">Polysaccharide degradation</keyword>
<dbReference type="Gene3D" id="3.20.20.80">
    <property type="entry name" value="Glycosidases"/>
    <property type="match status" value="1"/>
</dbReference>
<evidence type="ECO:0000256" key="5">
    <source>
        <dbReference type="ARBA" id="ARBA00023277"/>
    </source>
</evidence>
<keyword evidence="9" id="KW-1133">Transmembrane helix</keyword>
<evidence type="ECO:0000256" key="8">
    <source>
        <dbReference type="SAM" id="MobiDB-lite"/>
    </source>
</evidence>
<reference evidence="11 12" key="1">
    <citation type="submission" date="2019-06" db="EMBL/GenBank/DDBJ databases">
        <title>Genome sequence of Litorilinea aerophila BAA-2444.</title>
        <authorList>
            <person name="Maclea K.S."/>
            <person name="Maurais E.G."/>
            <person name="Iannazzi L.C."/>
        </authorList>
    </citation>
    <scope>NUCLEOTIDE SEQUENCE [LARGE SCALE GENOMIC DNA]</scope>
    <source>
        <strain evidence="11 12">ATCC BAA-2444</strain>
    </source>
</reference>
<sequence length="855" mass="93113">MNAHRQDGARAHACRLCQPGRDVAGGSGGALPPATGSCPVPYRTLALSLAFLALGLFCSLAPSMVLSHGSMSYPLSRIYACYLEGPESPDTLACRDAIAAGGTQPLYDWNEVNLPDVNGQHRDRIPDGRLCSAGRDKYAAFDQPRTDWYRTVLSPASSYTFRYAATAPHNQGYFEIYLTRPGYDPTQPLTWTDLEQIARIDEPPLVAGYYLLEGVTLPADRVGHHLLYTIWQRTDSPEAFYACSDVWLGTEPTPTPTPAPPCSEPAWQPGQLYEAGSRVSHQGRVWQARWTNLDVEPDSEPASGPWEIVGYCTAGEAGTPTPPPATPAATPTPTPTAEASPAPSQGYTVQGNQILDPAGTPLLLRGVSWFGFETHEHVVHGLWARNWQAMITQMADLGFNAVRIPVCPATLQDSSVSSIGYSRNPDLQGLTSLAILDRLLQAFDQQGFYILLDHHRPDCNAISELWYTESYSEEQWIDDLVFMAQRYSHLAHFLGIDLKNEPHGAATWGTGNPATDWDLAAARAAAAVLAANPNLLIFVEGIQENPTCSGDQNHWWGGNLEPLACTPLAIPREKLVLSPHVYGPDVYVQPYFNHADFPANLPAIWEAHFGQFADDYPVVIGEFGGRYGHGGDPRDRTWQDALVDYLVQKGIRSSFYWSWNANSGDTGGILQDDWNQVWSDKVALLHRLWGLDGTPLPSPSPSPSATASPPASTATPVPPSTPTGAPPALCRVHYQVESVWEGGFVANVAWTYLGSQRLSGWELAWTFPAGQRISQIWNGVVSQEGDQVRVRHADWNAAVEPNGQVTFGFLGTWAGENPAPTQFRLNGQPCLANAAQADAPRLFLPAVMGGTDDSS</sequence>
<evidence type="ECO:0000256" key="4">
    <source>
        <dbReference type="ARBA" id="ARBA00023001"/>
    </source>
</evidence>
<dbReference type="GO" id="GO:0008810">
    <property type="term" value="F:cellulase activity"/>
    <property type="evidence" value="ECO:0007669"/>
    <property type="project" value="UniProtKB-EC"/>
</dbReference>
<dbReference type="InterPro" id="IPR036573">
    <property type="entry name" value="CBM_sf_5/12"/>
</dbReference>
<feature type="region of interest" description="Disordered" evidence="8">
    <location>
        <begin position="696"/>
        <end position="723"/>
    </location>
</feature>
<dbReference type="InterPro" id="IPR001919">
    <property type="entry name" value="CBD2"/>
</dbReference>
<dbReference type="InterPro" id="IPR001547">
    <property type="entry name" value="Glyco_hydro_5"/>
</dbReference>
<accession>A0A540VM94</accession>
<feature type="compositionally biased region" description="Low complexity" evidence="8">
    <location>
        <begin position="703"/>
        <end position="715"/>
    </location>
</feature>
<dbReference type="InterPro" id="IPR004302">
    <property type="entry name" value="Cellulose/chitin-bd_N"/>
</dbReference>
<feature type="compositionally biased region" description="Low complexity" evidence="8">
    <location>
        <begin position="335"/>
        <end position="344"/>
    </location>
</feature>
<dbReference type="InterPro" id="IPR014756">
    <property type="entry name" value="Ig_E-set"/>
</dbReference>
<keyword evidence="5" id="KW-0119">Carbohydrate metabolism</keyword>
<dbReference type="Proteomes" id="UP000317371">
    <property type="component" value="Unassembled WGS sequence"/>
</dbReference>
<dbReference type="GO" id="GO:0005576">
    <property type="term" value="C:extracellular region"/>
    <property type="evidence" value="ECO:0007669"/>
    <property type="project" value="InterPro"/>
</dbReference>
<evidence type="ECO:0000256" key="6">
    <source>
        <dbReference type="ARBA" id="ARBA00023295"/>
    </source>
</evidence>
<dbReference type="AlphaFoldDB" id="A0A540VM94"/>
<dbReference type="InterPro" id="IPR012291">
    <property type="entry name" value="CBM2_carb-bd_dom_sf"/>
</dbReference>
<dbReference type="InterPro" id="IPR017853">
    <property type="entry name" value="GH"/>
</dbReference>
<dbReference type="Gene3D" id="2.70.50.50">
    <property type="entry name" value="chitin-binding protein cbp21"/>
    <property type="match status" value="1"/>
</dbReference>
<dbReference type="Gene3D" id="2.60.40.290">
    <property type="match status" value="1"/>
</dbReference>
<dbReference type="OrthoDB" id="9800475at2"/>
<dbReference type="InterPro" id="IPR003610">
    <property type="entry name" value="CBM5/12"/>
</dbReference>
<comment type="catalytic activity">
    <reaction evidence="1">
        <text>Endohydrolysis of (1-&gt;4)-beta-D-glucosidic linkages in cellulose, lichenin and cereal beta-D-glucans.</text>
        <dbReference type="EC" id="3.2.1.4"/>
    </reaction>
</comment>
<dbReference type="SUPFAM" id="SSF51055">
    <property type="entry name" value="Carbohydrate binding domain"/>
    <property type="match status" value="1"/>
</dbReference>
<evidence type="ECO:0000256" key="3">
    <source>
        <dbReference type="ARBA" id="ARBA00022801"/>
    </source>
</evidence>
<dbReference type="Pfam" id="PF02839">
    <property type="entry name" value="CBM_5_12"/>
    <property type="match status" value="1"/>
</dbReference>
<evidence type="ECO:0000313" key="11">
    <source>
        <dbReference type="EMBL" id="TQE97885.1"/>
    </source>
</evidence>
<dbReference type="PANTHER" id="PTHR35923:SF2">
    <property type="entry name" value="ENDOGLUCANASE"/>
    <property type="match status" value="1"/>
</dbReference>
<dbReference type="SUPFAM" id="SSF81296">
    <property type="entry name" value="E set domains"/>
    <property type="match status" value="1"/>
</dbReference>
<dbReference type="InParanoid" id="A0A540VM94"/>
<dbReference type="GO" id="GO:0030245">
    <property type="term" value="P:cellulose catabolic process"/>
    <property type="evidence" value="ECO:0007669"/>
    <property type="project" value="UniProtKB-KW"/>
</dbReference>
<feature type="domain" description="CBM2" evidence="10">
    <location>
        <begin position="723"/>
        <end position="833"/>
    </location>
</feature>
<protein>
    <recommendedName>
        <fullName evidence="2">cellulase</fullName>
        <ecNumber evidence="2">3.2.1.4</ecNumber>
    </recommendedName>
</protein>
<evidence type="ECO:0000256" key="2">
    <source>
        <dbReference type="ARBA" id="ARBA00012601"/>
    </source>
</evidence>
<dbReference type="PANTHER" id="PTHR35923">
    <property type="entry name" value="MAJOR EXTRACELLULAR ENDOGLUCANASE"/>
    <property type="match status" value="1"/>
</dbReference>
<feature type="region of interest" description="Disordered" evidence="8">
    <location>
        <begin position="316"/>
        <end position="346"/>
    </location>
</feature>
<evidence type="ECO:0000259" key="10">
    <source>
        <dbReference type="PROSITE" id="PS51173"/>
    </source>
</evidence>
<keyword evidence="12" id="KW-1185">Reference proteome</keyword>
<keyword evidence="4" id="KW-0136">Cellulose degradation</keyword>
<dbReference type="Pfam" id="PF03067">
    <property type="entry name" value="LPMO_10"/>
    <property type="match status" value="1"/>
</dbReference>
<keyword evidence="3 11" id="KW-0378">Hydrolase</keyword>
<organism evidence="11 12">
    <name type="scientific">Litorilinea aerophila</name>
    <dbReference type="NCBI Taxonomy" id="1204385"/>
    <lineage>
        <taxon>Bacteria</taxon>
        <taxon>Bacillati</taxon>
        <taxon>Chloroflexota</taxon>
        <taxon>Caldilineae</taxon>
        <taxon>Caldilineales</taxon>
        <taxon>Caldilineaceae</taxon>
        <taxon>Litorilinea</taxon>
    </lineage>
</organism>
<dbReference type="EC" id="3.2.1.4" evidence="2"/>
<evidence type="ECO:0000256" key="7">
    <source>
        <dbReference type="ARBA" id="ARBA00023326"/>
    </source>
</evidence>
<dbReference type="SMART" id="SM00637">
    <property type="entry name" value="CBD_II"/>
    <property type="match status" value="1"/>
</dbReference>
<dbReference type="Gene3D" id="2.10.10.20">
    <property type="entry name" value="Carbohydrate-binding module superfamily 5/12"/>
    <property type="match status" value="1"/>
</dbReference>
<evidence type="ECO:0000313" key="12">
    <source>
        <dbReference type="Proteomes" id="UP000317371"/>
    </source>
</evidence>
<gene>
    <name evidence="11" type="ORF">FKZ61_00450</name>
</gene>
<evidence type="ECO:0000256" key="1">
    <source>
        <dbReference type="ARBA" id="ARBA00000966"/>
    </source>
</evidence>
<comment type="caution">
    <text evidence="11">The sequence shown here is derived from an EMBL/GenBank/DDBJ whole genome shotgun (WGS) entry which is preliminary data.</text>
</comment>
<evidence type="ECO:0000256" key="9">
    <source>
        <dbReference type="SAM" id="Phobius"/>
    </source>
</evidence>
<keyword evidence="6" id="KW-0326">Glycosidase</keyword>
<dbReference type="PROSITE" id="PS51173">
    <property type="entry name" value="CBM2"/>
    <property type="match status" value="1"/>
</dbReference>
<keyword evidence="9" id="KW-0472">Membrane</keyword>
<dbReference type="Pfam" id="PF00150">
    <property type="entry name" value="Cellulase"/>
    <property type="match status" value="1"/>
</dbReference>
<dbReference type="InterPro" id="IPR018087">
    <property type="entry name" value="Glyco_hydro_5_CS"/>
</dbReference>
<proteinExistence type="predicted"/>
<dbReference type="GO" id="GO:0030247">
    <property type="term" value="F:polysaccharide binding"/>
    <property type="evidence" value="ECO:0007669"/>
    <property type="project" value="UniProtKB-UniRule"/>
</dbReference>
<dbReference type="SUPFAM" id="SSF49384">
    <property type="entry name" value="Carbohydrate-binding domain"/>
    <property type="match status" value="1"/>
</dbReference>
<dbReference type="CDD" id="cd21177">
    <property type="entry name" value="LPMO_AA10"/>
    <property type="match status" value="1"/>
</dbReference>